<evidence type="ECO:0000313" key="3">
    <source>
        <dbReference type="Proteomes" id="UP000095141"/>
    </source>
</evidence>
<feature type="transmembrane region" description="Helical" evidence="1">
    <location>
        <begin position="7"/>
        <end position="29"/>
    </location>
</feature>
<feature type="transmembrane region" description="Helical" evidence="1">
    <location>
        <begin position="35"/>
        <end position="55"/>
    </location>
</feature>
<evidence type="ECO:0000256" key="1">
    <source>
        <dbReference type="SAM" id="Phobius"/>
    </source>
</evidence>
<comment type="caution">
    <text evidence="2">The sequence shown here is derived from an EMBL/GenBank/DDBJ whole genome shotgun (WGS) entry which is preliminary data.</text>
</comment>
<name>A0A1C2G5T5_LIMRT</name>
<accession>A0A1C2G5T5</accession>
<sequence length="264" mass="30744">MNKAKYIGLGLIGALIGNSVVFVFVSFFSDKYGTLADWMGGLGTIAAFLAVFWQVKKEADVQRAMDIENQRPHFAIHIVPDKELLKTGTVFIGCQSNIDALKDKLYGLKNAEDILNREFDLNDWEDTRSYYVIKNISKNNIYSITVNLMYLKNKSLKSEKVKYTGVKPYENIVILTDFYCEDTTTQFKEMVVKFTSSASEVGFLRYRPYQDNYFYIKSKNKSVSTVNEDKIILQNSKEYEELNFEMEDRKNIFSNYWRITRNYD</sequence>
<proteinExistence type="predicted"/>
<gene>
    <name evidence="2" type="ORF">BFD03_08600</name>
</gene>
<keyword evidence="1" id="KW-0472">Membrane</keyword>
<protein>
    <submittedName>
        <fullName evidence="2">Uncharacterized protein</fullName>
    </submittedName>
</protein>
<keyword evidence="1" id="KW-1133">Transmembrane helix</keyword>
<reference evidence="2 3" key="1">
    <citation type="submission" date="2016-08" db="EMBL/GenBank/DDBJ databases">
        <title>Probiotic bacterium isolated from chicken gut.</title>
        <authorList>
            <person name="Levy J.L."/>
            <person name="Hassan H.M."/>
            <person name="Mendoza M.A."/>
        </authorList>
    </citation>
    <scope>NUCLEOTIDE SEQUENCE [LARGE SCALE GENOMIC DNA]</scope>
    <source>
        <strain evidence="2 3">P43</strain>
    </source>
</reference>
<evidence type="ECO:0000313" key="2">
    <source>
        <dbReference type="EMBL" id="OCX46868.1"/>
    </source>
</evidence>
<dbReference type="RefSeq" id="WP_066035920.1">
    <property type="nucleotide sequence ID" value="NZ_CP136906.1"/>
</dbReference>
<dbReference type="Proteomes" id="UP000095141">
    <property type="component" value="Unassembled WGS sequence"/>
</dbReference>
<dbReference type="AlphaFoldDB" id="A0A1C2G5T5"/>
<keyword evidence="1" id="KW-0812">Transmembrane</keyword>
<dbReference type="EMBL" id="MCNS01000017">
    <property type="protein sequence ID" value="OCX46868.1"/>
    <property type="molecule type" value="Genomic_DNA"/>
</dbReference>
<organism evidence="2 3">
    <name type="scientific">Limosilactobacillus reuteri</name>
    <name type="common">Lactobacillus reuteri</name>
    <dbReference type="NCBI Taxonomy" id="1598"/>
    <lineage>
        <taxon>Bacteria</taxon>
        <taxon>Bacillati</taxon>
        <taxon>Bacillota</taxon>
        <taxon>Bacilli</taxon>
        <taxon>Lactobacillales</taxon>
        <taxon>Lactobacillaceae</taxon>
        <taxon>Limosilactobacillus</taxon>
    </lineage>
</organism>